<dbReference type="EMBL" id="CAXIEN010000188">
    <property type="protein sequence ID" value="CAL1285120.1"/>
    <property type="molecule type" value="Genomic_DNA"/>
</dbReference>
<sequence length="49" mass="5749">VLFLYINNTENLIFFTVLSPPESHLKYEDGKRLSTICLKMPENGRKLQH</sequence>
<comment type="caution">
    <text evidence="1">The sequence shown here is derived from an EMBL/GenBank/DDBJ whole genome shotgun (WGS) entry which is preliminary data.</text>
</comment>
<name>A0AAV2AP33_9ARAC</name>
<protein>
    <submittedName>
        <fullName evidence="1">Uncharacterized protein</fullName>
    </submittedName>
</protein>
<dbReference type="Proteomes" id="UP001497382">
    <property type="component" value="Unassembled WGS sequence"/>
</dbReference>
<proteinExistence type="predicted"/>
<reference evidence="1 2" key="1">
    <citation type="submission" date="2024-04" db="EMBL/GenBank/DDBJ databases">
        <authorList>
            <person name="Rising A."/>
            <person name="Reimegard J."/>
            <person name="Sonavane S."/>
            <person name="Akerstrom W."/>
            <person name="Nylinder S."/>
            <person name="Hedman E."/>
            <person name="Kallberg Y."/>
        </authorList>
    </citation>
    <scope>NUCLEOTIDE SEQUENCE [LARGE SCALE GENOMIC DNA]</scope>
</reference>
<keyword evidence="2" id="KW-1185">Reference proteome</keyword>
<evidence type="ECO:0000313" key="1">
    <source>
        <dbReference type="EMBL" id="CAL1285120.1"/>
    </source>
</evidence>
<organism evidence="1 2">
    <name type="scientific">Larinioides sclopetarius</name>
    <dbReference type="NCBI Taxonomy" id="280406"/>
    <lineage>
        <taxon>Eukaryota</taxon>
        <taxon>Metazoa</taxon>
        <taxon>Ecdysozoa</taxon>
        <taxon>Arthropoda</taxon>
        <taxon>Chelicerata</taxon>
        <taxon>Arachnida</taxon>
        <taxon>Araneae</taxon>
        <taxon>Araneomorphae</taxon>
        <taxon>Entelegynae</taxon>
        <taxon>Araneoidea</taxon>
        <taxon>Araneidae</taxon>
        <taxon>Larinioides</taxon>
    </lineage>
</organism>
<feature type="non-terminal residue" evidence="1">
    <location>
        <position position="1"/>
    </location>
</feature>
<accession>A0AAV2AP33</accession>
<gene>
    <name evidence="1" type="ORF">LARSCL_LOCUS13533</name>
</gene>
<dbReference type="AlphaFoldDB" id="A0AAV2AP33"/>
<evidence type="ECO:0000313" key="2">
    <source>
        <dbReference type="Proteomes" id="UP001497382"/>
    </source>
</evidence>